<dbReference type="Proteomes" id="UP001500540">
    <property type="component" value="Unassembled WGS sequence"/>
</dbReference>
<dbReference type="InterPro" id="IPR029061">
    <property type="entry name" value="THDP-binding"/>
</dbReference>
<sequence length="376" mass="40988">MMYTPTPVADLNTDVDDVARLLTADGERIADHDLDPWVADVDTHMLRDLYRDMALLRRIDAEGMALQRQGQLGLWAPCQGQEATQIGTARALRVDDFAFPSYRETGVTYARGAGPAGYVRAWRGEAHSSYDPHEIGAAIPQIIIGAQTLHAVGYGMGIQRDGGDQVVATWFGDGATSQGDVNEAMVFAASYGAPVVFVCSNNQYAISEPVGLQAQVPIARRAPGFGIPSMRVDGNDVLAVTAAMRWAIDHARTGRGPAFIEAVTYRMGPHTTSDDPTRYRDKDELERWRARDPLTRVEAYLRSQGAFDDEFAADVAAAADKIAADVRSTCLGMTSAPPVTILDNVYAEPHAGIDEERTWFTAYLDGFAESEREVSR</sequence>
<dbReference type="CDD" id="cd02000">
    <property type="entry name" value="TPP_E1_PDC_ADC_BCADC"/>
    <property type="match status" value="1"/>
</dbReference>
<dbReference type="PANTHER" id="PTHR43380:SF1">
    <property type="entry name" value="2-OXOISOVALERATE DEHYDROGENASE SUBUNIT ALPHA, MITOCHONDRIAL"/>
    <property type="match status" value="1"/>
</dbReference>
<dbReference type="SUPFAM" id="SSF52518">
    <property type="entry name" value="Thiamin diphosphate-binding fold (THDP-binding)"/>
    <property type="match status" value="1"/>
</dbReference>
<comment type="caution">
    <text evidence="5">The sequence shown here is derived from an EMBL/GenBank/DDBJ whole genome shotgun (WGS) entry which is preliminary data.</text>
</comment>
<accession>A0ABP7GTH0</accession>
<evidence type="ECO:0000256" key="3">
    <source>
        <dbReference type="ARBA" id="ARBA00023052"/>
    </source>
</evidence>
<dbReference type="NCBIfam" id="TIGR03181">
    <property type="entry name" value="PDH_E1_alph_x"/>
    <property type="match status" value="1"/>
</dbReference>
<dbReference type="EMBL" id="BAABAF010000008">
    <property type="protein sequence ID" value="GAA3769790.1"/>
    <property type="molecule type" value="Genomic_DNA"/>
</dbReference>
<keyword evidence="5" id="KW-0670">Pyruvate</keyword>
<name>A0ABP7GTH0_9MICO</name>
<evidence type="ECO:0000256" key="1">
    <source>
        <dbReference type="ARBA" id="ARBA00001964"/>
    </source>
</evidence>
<evidence type="ECO:0000313" key="5">
    <source>
        <dbReference type="EMBL" id="GAA3769790.1"/>
    </source>
</evidence>
<gene>
    <name evidence="5" type="primary">pdhA</name>
    <name evidence="5" type="ORF">GCM10022240_22670</name>
</gene>
<organism evidence="5 6">
    <name type="scientific">Microbacterium kribbense</name>
    <dbReference type="NCBI Taxonomy" id="433645"/>
    <lineage>
        <taxon>Bacteria</taxon>
        <taxon>Bacillati</taxon>
        <taxon>Actinomycetota</taxon>
        <taxon>Actinomycetes</taxon>
        <taxon>Micrococcales</taxon>
        <taxon>Microbacteriaceae</taxon>
        <taxon>Microbacterium</taxon>
    </lineage>
</organism>
<dbReference type="Gene3D" id="3.40.50.970">
    <property type="match status" value="1"/>
</dbReference>
<evidence type="ECO:0000256" key="2">
    <source>
        <dbReference type="ARBA" id="ARBA00023002"/>
    </source>
</evidence>
<reference evidence="6" key="1">
    <citation type="journal article" date="2019" name="Int. J. Syst. Evol. Microbiol.">
        <title>The Global Catalogue of Microorganisms (GCM) 10K type strain sequencing project: providing services to taxonomists for standard genome sequencing and annotation.</title>
        <authorList>
            <consortium name="The Broad Institute Genomics Platform"/>
            <consortium name="The Broad Institute Genome Sequencing Center for Infectious Disease"/>
            <person name="Wu L."/>
            <person name="Ma J."/>
        </authorList>
    </citation>
    <scope>NUCLEOTIDE SEQUENCE [LARGE SCALE GENOMIC DNA]</scope>
    <source>
        <strain evidence="6">JCM 16950</strain>
    </source>
</reference>
<proteinExistence type="predicted"/>
<evidence type="ECO:0000313" key="6">
    <source>
        <dbReference type="Proteomes" id="UP001500540"/>
    </source>
</evidence>
<dbReference type="PANTHER" id="PTHR43380">
    <property type="entry name" value="2-OXOISOVALERATE DEHYDROGENASE SUBUNIT ALPHA, MITOCHONDRIAL"/>
    <property type="match status" value="1"/>
</dbReference>
<dbReference type="Pfam" id="PF00676">
    <property type="entry name" value="E1_dh"/>
    <property type="match status" value="1"/>
</dbReference>
<dbReference type="InterPro" id="IPR001017">
    <property type="entry name" value="DH_E1"/>
</dbReference>
<dbReference type="InterPro" id="IPR017596">
    <property type="entry name" value="PdhA/BkdA"/>
</dbReference>
<feature type="domain" description="Dehydrogenase E1 component" evidence="4">
    <location>
        <begin position="51"/>
        <end position="322"/>
    </location>
</feature>
<evidence type="ECO:0000259" key="4">
    <source>
        <dbReference type="Pfam" id="PF00676"/>
    </source>
</evidence>
<dbReference type="InterPro" id="IPR050771">
    <property type="entry name" value="Alpha-ketoacid_DH_E1_comp"/>
</dbReference>
<protein>
    <submittedName>
        <fullName evidence="5">Pyruvate dehydrogenase (Acetyl-transferring) E1 component subunit alpha</fullName>
    </submittedName>
</protein>
<comment type="cofactor">
    <cofactor evidence="1">
        <name>thiamine diphosphate</name>
        <dbReference type="ChEBI" id="CHEBI:58937"/>
    </cofactor>
</comment>
<keyword evidence="6" id="KW-1185">Reference proteome</keyword>
<keyword evidence="2" id="KW-0560">Oxidoreductase</keyword>
<keyword evidence="3" id="KW-0786">Thiamine pyrophosphate</keyword>